<dbReference type="GO" id="GO:0005634">
    <property type="term" value="C:nucleus"/>
    <property type="evidence" value="ECO:0007669"/>
    <property type="project" value="TreeGrafter"/>
</dbReference>
<keyword evidence="4" id="KW-0418">Kinase</keyword>
<gene>
    <name evidence="7" type="ORF">PAUS00366_LOCUS2766</name>
</gene>
<dbReference type="Gene3D" id="1.10.510.10">
    <property type="entry name" value="Transferase(Phosphotransferase) domain 1"/>
    <property type="match status" value="1"/>
</dbReference>
<proteinExistence type="predicted"/>
<evidence type="ECO:0000259" key="6">
    <source>
        <dbReference type="PROSITE" id="PS50011"/>
    </source>
</evidence>
<dbReference type="PROSITE" id="PS00109">
    <property type="entry name" value="PROTEIN_KINASE_TYR"/>
    <property type="match status" value="1"/>
</dbReference>
<evidence type="ECO:0000256" key="3">
    <source>
        <dbReference type="ARBA" id="ARBA00022741"/>
    </source>
</evidence>
<keyword evidence="3" id="KW-0547">Nucleotide-binding</keyword>
<keyword evidence="1" id="KW-0723">Serine/threonine-protein kinase</keyword>
<evidence type="ECO:0000256" key="5">
    <source>
        <dbReference type="ARBA" id="ARBA00022840"/>
    </source>
</evidence>
<protein>
    <recommendedName>
        <fullName evidence="6">Protein kinase domain-containing protein</fullName>
    </recommendedName>
</protein>
<feature type="domain" description="Protein kinase" evidence="6">
    <location>
        <begin position="73"/>
        <end position="363"/>
    </location>
</feature>
<organism evidence="7">
    <name type="scientific">Pseudo-nitzschia australis</name>
    <dbReference type="NCBI Taxonomy" id="44445"/>
    <lineage>
        <taxon>Eukaryota</taxon>
        <taxon>Sar</taxon>
        <taxon>Stramenopiles</taxon>
        <taxon>Ochrophyta</taxon>
        <taxon>Bacillariophyta</taxon>
        <taxon>Bacillariophyceae</taxon>
        <taxon>Bacillariophycidae</taxon>
        <taxon>Bacillariales</taxon>
        <taxon>Bacillariaceae</taxon>
        <taxon>Pseudo-nitzschia</taxon>
    </lineage>
</organism>
<reference evidence="7" key="1">
    <citation type="submission" date="2021-01" db="EMBL/GenBank/DDBJ databases">
        <authorList>
            <person name="Corre E."/>
            <person name="Pelletier E."/>
            <person name="Niang G."/>
            <person name="Scheremetjew M."/>
            <person name="Finn R."/>
            <person name="Kale V."/>
            <person name="Holt S."/>
            <person name="Cochrane G."/>
            <person name="Meng A."/>
            <person name="Brown T."/>
            <person name="Cohen L."/>
        </authorList>
    </citation>
    <scope>NUCLEOTIDE SEQUENCE</scope>
    <source>
        <strain evidence="7">10249 10 AB</strain>
    </source>
</reference>
<dbReference type="InterPro" id="IPR008266">
    <property type="entry name" value="Tyr_kinase_AS"/>
</dbReference>
<dbReference type="Pfam" id="PF00069">
    <property type="entry name" value="Pkinase"/>
    <property type="match status" value="1"/>
</dbReference>
<dbReference type="PANTHER" id="PTHR24345">
    <property type="entry name" value="SERINE/THREONINE-PROTEIN KINASE PLK"/>
    <property type="match status" value="1"/>
</dbReference>
<dbReference type="EMBL" id="HBIX01003580">
    <property type="protein sequence ID" value="CAE0710046.1"/>
    <property type="molecule type" value="Transcribed_RNA"/>
</dbReference>
<dbReference type="AlphaFoldDB" id="A0A7S4ABH0"/>
<evidence type="ECO:0000313" key="7">
    <source>
        <dbReference type="EMBL" id="CAE0710046.1"/>
    </source>
</evidence>
<name>A0A7S4ABH0_9STRA</name>
<keyword evidence="5" id="KW-0067">ATP-binding</keyword>
<evidence type="ECO:0000256" key="4">
    <source>
        <dbReference type="ARBA" id="ARBA00022777"/>
    </source>
</evidence>
<sequence length="390" mass="44624">MEELDFLENASASFTEIEQNGTAIMPLPFDDPQVGVAKIVDAQVYNPHTQDILKVSNIIYEQRIDGRTPERAYWVGRKLKKCIFGVVKECTVLRFRNDPDIHWEVTEQKVAGKIMSWQKIRDLQHIEDPYKEVAAMQFMSRGGMHPHVMGALDVLQDDDYLILFMPYCTSGDLFGFVKQATRFPENMARYWFAQILDGLSHLQRMGICHRDMSLENILVDEYTRSVVIDLGMCLRVPYDNGKGIGDVTAGGLRRLMKPLIPCGKPNYISPEILASNKPFDGFAIDLWATGVTLFIMLVGLPPWEFARPDDPRYVMVTRGKLSRMLESWKRPVSELAADLLQKMLMEDPRQRLSLSEVKDHPWVVDQTPETNITNSMLYQGNDSSDQGWRT</sequence>
<keyword evidence="2" id="KW-0808">Transferase</keyword>
<dbReference type="GO" id="GO:0004674">
    <property type="term" value="F:protein serine/threonine kinase activity"/>
    <property type="evidence" value="ECO:0007669"/>
    <property type="project" value="UniProtKB-KW"/>
</dbReference>
<accession>A0A7S4ABH0</accession>
<dbReference type="PROSITE" id="PS50011">
    <property type="entry name" value="PROTEIN_KINASE_DOM"/>
    <property type="match status" value="1"/>
</dbReference>
<evidence type="ECO:0000256" key="1">
    <source>
        <dbReference type="ARBA" id="ARBA00022527"/>
    </source>
</evidence>
<evidence type="ECO:0000256" key="2">
    <source>
        <dbReference type="ARBA" id="ARBA00022679"/>
    </source>
</evidence>
<dbReference type="SUPFAM" id="SSF56112">
    <property type="entry name" value="Protein kinase-like (PK-like)"/>
    <property type="match status" value="1"/>
</dbReference>
<dbReference type="PANTHER" id="PTHR24345:SF91">
    <property type="entry name" value="SERINE_THREONINE-PROTEIN KINASE PLK4"/>
    <property type="match status" value="1"/>
</dbReference>
<dbReference type="InterPro" id="IPR011009">
    <property type="entry name" value="Kinase-like_dom_sf"/>
</dbReference>
<dbReference type="GO" id="GO:0005524">
    <property type="term" value="F:ATP binding"/>
    <property type="evidence" value="ECO:0007669"/>
    <property type="project" value="UniProtKB-KW"/>
</dbReference>
<dbReference type="InterPro" id="IPR000719">
    <property type="entry name" value="Prot_kinase_dom"/>
</dbReference>